<dbReference type="EMBL" id="QUQM01000002">
    <property type="protein sequence ID" value="KAA8651352.1"/>
    <property type="molecule type" value="Genomic_DNA"/>
</dbReference>
<evidence type="ECO:0000313" key="3">
    <source>
        <dbReference type="EMBL" id="THC99569.1"/>
    </source>
</evidence>
<evidence type="ECO:0000313" key="4">
    <source>
        <dbReference type="Proteomes" id="UP000308092"/>
    </source>
</evidence>
<gene>
    <name evidence="2" type="ORF">ATNIH1004_000234</name>
    <name evidence="3" type="ORF">EYZ11_000938</name>
</gene>
<dbReference type="GeneID" id="54322936"/>
<evidence type="ECO:0000313" key="2">
    <source>
        <dbReference type="EMBL" id="KAA8651352.1"/>
    </source>
</evidence>
<dbReference type="Proteomes" id="UP000308092">
    <property type="component" value="Unassembled WGS sequence"/>
</dbReference>
<keyword evidence="1" id="KW-0732">Signal</keyword>
<dbReference type="RefSeq" id="XP_033430713.1">
    <property type="nucleotide sequence ID" value="XM_033564956.1"/>
</dbReference>
<name>A0A4S3JVU2_9EURO</name>
<dbReference type="OrthoDB" id="2251794at2759"/>
<evidence type="ECO:0000313" key="5">
    <source>
        <dbReference type="Proteomes" id="UP000324241"/>
    </source>
</evidence>
<dbReference type="AlphaFoldDB" id="A0A4S3JVU2"/>
<reference evidence="2 5" key="2">
    <citation type="submission" date="2019-08" db="EMBL/GenBank/DDBJ databases">
        <title>The genome sequence of a newly discovered highly antifungal drug resistant Aspergillus species, Aspergillus tanneri NIH 1004.</title>
        <authorList>
            <person name="Mounaud S."/>
            <person name="Singh I."/>
            <person name="Joardar V."/>
            <person name="Pakala S."/>
            <person name="Pakala S."/>
            <person name="Venepally P."/>
            <person name="Chung J.K."/>
            <person name="Losada L."/>
            <person name="Nierman W.C."/>
        </authorList>
    </citation>
    <scope>NUCLEOTIDE SEQUENCE [LARGE SCALE GENOMIC DNA]</scope>
    <source>
        <strain evidence="2 5">NIH1004</strain>
    </source>
</reference>
<feature type="signal peptide" evidence="1">
    <location>
        <begin position="1"/>
        <end position="26"/>
    </location>
</feature>
<organism evidence="3 4">
    <name type="scientific">Aspergillus tanneri</name>
    <dbReference type="NCBI Taxonomy" id="1220188"/>
    <lineage>
        <taxon>Eukaryota</taxon>
        <taxon>Fungi</taxon>
        <taxon>Dikarya</taxon>
        <taxon>Ascomycota</taxon>
        <taxon>Pezizomycotina</taxon>
        <taxon>Eurotiomycetes</taxon>
        <taxon>Eurotiomycetidae</taxon>
        <taxon>Eurotiales</taxon>
        <taxon>Aspergillaceae</taxon>
        <taxon>Aspergillus</taxon>
        <taxon>Aspergillus subgen. Circumdati</taxon>
    </lineage>
</organism>
<feature type="chain" id="PRO_5036358517" evidence="1">
    <location>
        <begin position="27"/>
        <end position="133"/>
    </location>
</feature>
<dbReference type="VEuPathDB" id="FungiDB:EYZ11_000938"/>
<dbReference type="EMBL" id="SOSA01000015">
    <property type="protein sequence ID" value="THC99569.1"/>
    <property type="molecule type" value="Genomic_DNA"/>
</dbReference>
<evidence type="ECO:0000256" key="1">
    <source>
        <dbReference type="SAM" id="SignalP"/>
    </source>
</evidence>
<reference evidence="3 4" key="1">
    <citation type="submission" date="2019-03" db="EMBL/GenBank/DDBJ databases">
        <title>The genome sequence of a newly discovered highly antifungal drug resistant Aspergillus species, Aspergillus tanneri NIH 1004.</title>
        <authorList>
            <person name="Mounaud S."/>
            <person name="Singh I."/>
            <person name="Joardar V."/>
            <person name="Pakala S."/>
            <person name="Pakala S."/>
            <person name="Venepally P."/>
            <person name="Hoover J."/>
            <person name="Nierman W."/>
            <person name="Chung J."/>
            <person name="Losada L."/>
        </authorList>
    </citation>
    <scope>NUCLEOTIDE SEQUENCE [LARGE SCALE GENOMIC DNA]</scope>
    <source>
        <strain evidence="3 4">NIH1004</strain>
    </source>
</reference>
<comment type="caution">
    <text evidence="3">The sequence shown here is derived from an EMBL/GenBank/DDBJ whole genome shotgun (WGS) entry which is preliminary data.</text>
</comment>
<keyword evidence="4" id="KW-1185">Reference proteome</keyword>
<proteinExistence type="predicted"/>
<protein>
    <submittedName>
        <fullName evidence="3">Uncharacterized protein</fullName>
    </submittedName>
</protein>
<dbReference type="Proteomes" id="UP000324241">
    <property type="component" value="Unassembled WGS sequence"/>
</dbReference>
<accession>A0A4S3JVU2</accession>
<sequence length="133" mass="14165">MKFSAIALAALLPATALSVALPEAAAEPTAPSLISELDPIPAAEIDLETRDIEKRAVKGTVVTDGLRYRTCPRTSCTAVGQYAKGTRINLVCYTRANTTPVNGDKGWGKLTNGNWVALAWGKYVTWETSLPAC</sequence>